<evidence type="ECO:0000256" key="1">
    <source>
        <dbReference type="ARBA" id="ARBA00000085"/>
    </source>
</evidence>
<organism evidence="11 12">
    <name type="scientific">Actinoplanes oblitus</name>
    <dbReference type="NCBI Taxonomy" id="3040509"/>
    <lineage>
        <taxon>Bacteria</taxon>
        <taxon>Bacillati</taxon>
        <taxon>Actinomycetota</taxon>
        <taxon>Actinomycetes</taxon>
        <taxon>Micromonosporales</taxon>
        <taxon>Micromonosporaceae</taxon>
        <taxon>Actinoplanes</taxon>
    </lineage>
</organism>
<keyword evidence="9" id="KW-0812">Transmembrane</keyword>
<sequence length="430" mass="44956">MSRLDRFMATAGERVFDLAAIAVSWFGALLIAGEAESSGRTSGDATFWGLVLALAASLALWWRRDHPVVVAALFVPLSAVTDSVGVAGTIALYTLVTLRRGRVIGVLLVGTLLAGVVYSRLRPDPELSATAEFVITLAFSAATVALGLAMRARRDLVAVLRDRAARAEEEALVRADRLRALERERIAREMHDALAHRISMVSLHAGALQIRPDLTPDEVAKAATTIRDSAHQALEDLREILGVLRAGPGDDLRPQPGLKHLDELVAEARAAGMRIEFGDSLDDAPAGAALGRTVYRLVQEGLTNAGKHAPGTLVRVGLSGAPGGELHVVIANPLPVRAAPVTAGTGSRLPGPSAAFPGLSPDSPGLSPAFPGLNPALSGLSPALPGAGTGLLGLAERVALLGGRFQHGVHRDAAGVLSFRLEAWLPWRAA</sequence>
<feature type="transmembrane region" description="Helical" evidence="9">
    <location>
        <begin position="133"/>
        <end position="152"/>
    </location>
</feature>
<evidence type="ECO:0000256" key="4">
    <source>
        <dbReference type="ARBA" id="ARBA00022679"/>
    </source>
</evidence>
<feature type="transmembrane region" description="Helical" evidence="9">
    <location>
        <begin position="68"/>
        <end position="96"/>
    </location>
</feature>
<proteinExistence type="predicted"/>
<dbReference type="Proteomes" id="UP001240150">
    <property type="component" value="Chromosome"/>
</dbReference>
<dbReference type="InterPro" id="IPR036890">
    <property type="entry name" value="HATPase_C_sf"/>
</dbReference>
<dbReference type="EMBL" id="CP126980">
    <property type="protein sequence ID" value="WIM93959.1"/>
    <property type="molecule type" value="Genomic_DNA"/>
</dbReference>
<keyword evidence="7" id="KW-0067">ATP-binding</keyword>
<comment type="catalytic activity">
    <reaction evidence="1">
        <text>ATP + protein L-histidine = ADP + protein N-phospho-L-histidine.</text>
        <dbReference type="EC" id="2.7.13.3"/>
    </reaction>
</comment>
<dbReference type="Gene3D" id="3.30.565.10">
    <property type="entry name" value="Histidine kinase-like ATPase, C-terminal domain"/>
    <property type="match status" value="1"/>
</dbReference>
<feature type="transmembrane region" description="Helical" evidence="9">
    <location>
        <begin position="15"/>
        <end position="33"/>
    </location>
</feature>
<dbReference type="InterPro" id="IPR011712">
    <property type="entry name" value="Sig_transdc_His_kin_sub3_dim/P"/>
</dbReference>
<keyword evidence="9" id="KW-0472">Membrane</keyword>
<evidence type="ECO:0000256" key="9">
    <source>
        <dbReference type="SAM" id="Phobius"/>
    </source>
</evidence>
<keyword evidence="8" id="KW-0902">Two-component regulatory system</keyword>
<evidence type="ECO:0000313" key="11">
    <source>
        <dbReference type="EMBL" id="WIM93959.1"/>
    </source>
</evidence>
<keyword evidence="5" id="KW-0547">Nucleotide-binding</keyword>
<feature type="transmembrane region" description="Helical" evidence="9">
    <location>
        <begin position="103"/>
        <end position="121"/>
    </location>
</feature>
<dbReference type="RefSeq" id="WP_284915162.1">
    <property type="nucleotide sequence ID" value="NZ_CP126980.1"/>
</dbReference>
<name>A0ABY8WC32_9ACTN</name>
<dbReference type="EC" id="2.7.13.3" evidence="2"/>
<keyword evidence="4" id="KW-0808">Transferase</keyword>
<gene>
    <name evidence="11" type="ORF">ACTOB_005954</name>
</gene>
<dbReference type="PANTHER" id="PTHR24421">
    <property type="entry name" value="NITRATE/NITRITE SENSOR PROTEIN NARX-RELATED"/>
    <property type="match status" value="1"/>
</dbReference>
<evidence type="ECO:0000256" key="6">
    <source>
        <dbReference type="ARBA" id="ARBA00022777"/>
    </source>
</evidence>
<keyword evidence="6 11" id="KW-0418">Kinase</keyword>
<dbReference type="InterPro" id="IPR050482">
    <property type="entry name" value="Sensor_HK_TwoCompSys"/>
</dbReference>
<feature type="transmembrane region" description="Helical" evidence="9">
    <location>
        <begin position="45"/>
        <end position="62"/>
    </location>
</feature>
<keyword evidence="9" id="KW-1133">Transmembrane helix</keyword>
<dbReference type="PANTHER" id="PTHR24421:SF10">
    <property type="entry name" value="NITRATE_NITRITE SENSOR PROTEIN NARQ"/>
    <property type="match status" value="1"/>
</dbReference>
<evidence type="ECO:0000256" key="8">
    <source>
        <dbReference type="ARBA" id="ARBA00023012"/>
    </source>
</evidence>
<dbReference type="Pfam" id="PF07730">
    <property type="entry name" value="HisKA_3"/>
    <property type="match status" value="1"/>
</dbReference>
<evidence type="ECO:0000256" key="5">
    <source>
        <dbReference type="ARBA" id="ARBA00022741"/>
    </source>
</evidence>
<accession>A0ABY8WC32</accession>
<keyword evidence="12" id="KW-1185">Reference proteome</keyword>
<reference evidence="11 12" key="1">
    <citation type="submission" date="2023-06" db="EMBL/GenBank/DDBJ databases">
        <authorList>
            <person name="Yushchuk O."/>
            <person name="Binda E."/>
            <person name="Ruckert-Reed C."/>
            <person name="Fedorenko V."/>
            <person name="Kalinowski J."/>
            <person name="Marinelli F."/>
        </authorList>
    </citation>
    <scope>NUCLEOTIDE SEQUENCE [LARGE SCALE GENOMIC DNA]</scope>
    <source>
        <strain evidence="11 12">NRRL 3884</strain>
    </source>
</reference>
<keyword evidence="3" id="KW-0597">Phosphoprotein</keyword>
<dbReference type="Gene3D" id="1.20.5.1930">
    <property type="match status" value="1"/>
</dbReference>
<evidence type="ECO:0000256" key="2">
    <source>
        <dbReference type="ARBA" id="ARBA00012438"/>
    </source>
</evidence>
<feature type="domain" description="Signal transduction histidine kinase subgroup 3 dimerisation and phosphoacceptor" evidence="10">
    <location>
        <begin position="182"/>
        <end position="246"/>
    </location>
</feature>
<evidence type="ECO:0000256" key="3">
    <source>
        <dbReference type="ARBA" id="ARBA00022553"/>
    </source>
</evidence>
<evidence type="ECO:0000259" key="10">
    <source>
        <dbReference type="Pfam" id="PF07730"/>
    </source>
</evidence>
<dbReference type="GO" id="GO:0016301">
    <property type="term" value="F:kinase activity"/>
    <property type="evidence" value="ECO:0007669"/>
    <property type="project" value="UniProtKB-KW"/>
</dbReference>
<evidence type="ECO:0000313" key="12">
    <source>
        <dbReference type="Proteomes" id="UP001240150"/>
    </source>
</evidence>
<protein>
    <recommendedName>
        <fullName evidence="2">histidine kinase</fullName>
        <ecNumber evidence="2">2.7.13.3</ecNumber>
    </recommendedName>
</protein>
<evidence type="ECO:0000256" key="7">
    <source>
        <dbReference type="ARBA" id="ARBA00022840"/>
    </source>
</evidence>